<sequence length="169" mass="19170">MSLHNLQRLPLQIMPCNFAMKFRCKEIRNCRIFYNENIITKSLQNFDKKLALSLIVAARKLRPYFQSHQVTVLTNQPLKHILVSPNASGRIEARPAIKAQALADFISEVTGNEYSTRSQEWEIFIDGSSTSSRSGVGIVIKSPEIDYIEYAITLEFPASNMKKSTKLSC</sequence>
<protein>
    <recommendedName>
        <fullName evidence="2">RNase H type-1 domain-containing protein</fullName>
    </recommendedName>
</protein>
<reference evidence="1" key="1">
    <citation type="submission" date="2020-06" db="EMBL/GenBank/DDBJ databases">
        <authorList>
            <person name="Li T."/>
            <person name="Hu X."/>
            <person name="Zhang T."/>
            <person name="Song X."/>
            <person name="Zhang H."/>
            <person name="Dai N."/>
            <person name="Sheng W."/>
            <person name="Hou X."/>
            <person name="Wei L."/>
        </authorList>
    </citation>
    <scope>NUCLEOTIDE SEQUENCE</scope>
    <source>
        <strain evidence="1">KEN8</strain>
        <tissue evidence="1">Leaf</tissue>
    </source>
</reference>
<proteinExistence type="predicted"/>
<dbReference type="PANTHER" id="PTHR48475">
    <property type="entry name" value="RIBONUCLEASE H"/>
    <property type="match status" value="1"/>
</dbReference>
<reference evidence="1" key="2">
    <citation type="journal article" date="2024" name="Plant">
        <title>Genomic evolution and insights into agronomic trait innovations of Sesamum species.</title>
        <authorList>
            <person name="Miao H."/>
            <person name="Wang L."/>
            <person name="Qu L."/>
            <person name="Liu H."/>
            <person name="Sun Y."/>
            <person name="Le M."/>
            <person name="Wang Q."/>
            <person name="Wei S."/>
            <person name="Zheng Y."/>
            <person name="Lin W."/>
            <person name="Duan Y."/>
            <person name="Cao H."/>
            <person name="Xiong S."/>
            <person name="Wang X."/>
            <person name="Wei L."/>
            <person name="Li C."/>
            <person name="Ma Q."/>
            <person name="Ju M."/>
            <person name="Zhao R."/>
            <person name="Li G."/>
            <person name="Mu C."/>
            <person name="Tian Q."/>
            <person name="Mei H."/>
            <person name="Zhang T."/>
            <person name="Gao T."/>
            <person name="Zhang H."/>
        </authorList>
    </citation>
    <scope>NUCLEOTIDE SEQUENCE</scope>
    <source>
        <strain evidence="1">KEN8</strain>
    </source>
</reference>
<organism evidence="1">
    <name type="scientific">Sesamum calycinum</name>
    <dbReference type="NCBI Taxonomy" id="2727403"/>
    <lineage>
        <taxon>Eukaryota</taxon>
        <taxon>Viridiplantae</taxon>
        <taxon>Streptophyta</taxon>
        <taxon>Embryophyta</taxon>
        <taxon>Tracheophyta</taxon>
        <taxon>Spermatophyta</taxon>
        <taxon>Magnoliopsida</taxon>
        <taxon>eudicotyledons</taxon>
        <taxon>Gunneridae</taxon>
        <taxon>Pentapetalae</taxon>
        <taxon>asterids</taxon>
        <taxon>lamiids</taxon>
        <taxon>Lamiales</taxon>
        <taxon>Pedaliaceae</taxon>
        <taxon>Sesamum</taxon>
    </lineage>
</organism>
<gene>
    <name evidence="1" type="ORF">Scaly_3017600</name>
</gene>
<name>A0AAW2KCL9_9LAMI</name>
<dbReference type="PANTHER" id="PTHR48475:SF2">
    <property type="entry name" value="RIBONUCLEASE H"/>
    <property type="match status" value="1"/>
</dbReference>
<evidence type="ECO:0008006" key="2">
    <source>
        <dbReference type="Google" id="ProtNLM"/>
    </source>
</evidence>
<evidence type="ECO:0000313" key="1">
    <source>
        <dbReference type="EMBL" id="KAL0304605.1"/>
    </source>
</evidence>
<dbReference type="AlphaFoldDB" id="A0AAW2KCL9"/>
<comment type="caution">
    <text evidence="1">The sequence shown here is derived from an EMBL/GenBank/DDBJ whole genome shotgun (WGS) entry which is preliminary data.</text>
</comment>
<dbReference type="EMBL" id="JACGWM010000485">
    <property type="protein sequence ID" value="KAL0304605.1"/>
    <property type="molecule type" value="Genomic_DNA"/>
</dbReference>
<accession>A0AAW2KCL9</accession>